<dbReference type="Pfam" id="PF02472">
    <property type="entry name" value="ExbD"/>
    <property type="match status" value="1"/>
</dbReference>
<evidence type="ECO:0000256" key="7">
    <source>
        <dbReference type="RuleBase" id="RU003879"/>
    </source>
</evidence>
<dbReference type="RefSeq" id="WP_161083628.1">
    <property type="nucleotide sequence ID" value="NZ_WWCX01000014.1"/>
</dbReference>
<dbReference type="GO" id="GO:0015031">
    <property type="term" value="P:protein transport"/>
    <property type="evidence" value="ECO:0007669"/>
    <property type="project" value="UniProtKB-KW"/>
</dbReference>
<evidence type="ECO:0000313" key="8">
    <source>
        <dbReference type="EMBL" id="MYM94456.1"/>
    </source>
</evidence>
<gene>
    <name evidence="8" type="ORF">GTP90_11360</name>
</gene>
<keyword evidence="3" id="KW-1003">Cell membrane</keyword>
<name>A0A845GM76_9BURK</name>
<dbReference type="Gene3D" id="3.30.420.270">
    <property type="match status" value="1"/>
</dbReference>
<evidence type="ECO:0000256" key="1">
    <source>
        <dbReference type="ARBA" id="ARBA00004162"/>
    </source>
</evidence>
<reference evidence="8" key="1">
    <citation type="submission" date="2019-12" db="EMBL/GenBank/DDBJ databases">
        <title>Novel species isolated from a subtropical stream in China.</title>
        <authorList>
            <person name="Lu H."/>
        </authorList>
    </citation>
    <scope>NUCLEOTIDE SEQUENCE [LARGE SCALE GENOMIC DNA]</scope>
    <source>
        <strain evidence="8">FT81W</strain>
    </source>
</reference>
<proteinExistence type="inferred from homology"/>
<evidence type="ECO:0000256" key="2">
    <source>
        <dbReference type="ARBA" id="ARBA00005811"/>
    </source>
</evidence>
<dbReference type="Proteomes" id="UP000447355">
    <property type="component" value="Unassembled WGS sequence"/>
</dbReference>
<comment type="subcellular location">
    <subcellularLocation>
        <location evidence="1">Cell membrane</location>
        <topology evidence="1">Single-pass membrane protein</topology>
    </subcellularLocation>
    <subcellularLocation>
        <location evidence="7">Cell membrane</location>
        <topology evidence="7">Single-pass type II membrane protein</topology>
    </subcellularLocation>
</comment>
<protein>
    <submittedName>
        <fullName evidence="8">Uncharacterized protein</fullName>
    </submittedName>
</protein>
<dbReference type="InterPro" id="IPR003400">
    <property type="entry name" value="ExbD"/>
</dbReference>
<keyword evidence="7" id="KW-0813">Transport</keyword>
<evidence type="ECO:0000256" key="6">
    <source>
        <dbReference type="ARBA" id="ARBA00023136"/>
    </source>
</evidence>
<accession>A0A845GM76</accession>
<evidence type="ECO:0000256" key="5">
    <source>
        <dbReference type="ARBA" id="ARBA00022989"/>
    </source>
</evidence>
<dbReference type="GO" id="GO:0005886">
    <property type="term" value="C:plasma membrane"/>
    <property type="evidence" value="ECO:0007669"/>
    <property type="project" value="UniProtKB-SubCell"/>
</dbReference>
<sequence>MRLGVKISLMALILISGCAIEEKRTEIAISSFEFKVDGETYTSRQSLAAALISKKVKRVQFLPDKNTSYQQVKAAMEAAQEAGVADIGLVGNVRDNE</sequence>
<keyword evidence="5" id="KW-1133">Transmembrane helix</keyword>
<keyword evidence="6" id="KW-0472">Membrane</keyword>
<organism evidence="8 9">
    <name type="scientific">Duganella vulcania</name>
    <dbReference type="NCBI Taxonomy" id="2692166"/>
    <lineage>
        <taxon>Bacteria</taxon>
        <taxon>Pseudomonadati</taxon>
        <taxon>Pseudomonadota</taxon>
        <taxon>Betaproteobacteria</taxon>
        <taxon>Burkholderiales</taxon>
        <taxon>Oxalobacteraceae</taxon>
        <taxon>Telluria group</taxon>
        <taxon>Duganella</taxon>
    </lineage>
</organism>
<evidence type="ECO:0000256" key="4">
    <source>
        <dbReference type="ARBA" id="ARBA00022692"/>
    </source>
</evidence>
<dbReference type="EMBL" id="WWCX01000014">
    <property type="protein sequence ID" value="MYM94456.1"/>
    <property type="molecule type" value="Genomic_DNA"/>
</dbReference>
<keyword evidence="4 7" id="KW-0812">Transmembrane</keyword>
<keyword evidence="7" id="KW-0653">Protein transport</keyword>
<dbReference type="AlphaFoldDB" id="A0A845GM76"/>
<comment type="caution">
    <text evidence="8">The sequence shown here is derived from an EMBL/GenBank/DDBJ whole genome shotgun (WGS) entry which is preliminary data.</text>
</comment>
<dbReference type="GO" id="GO:0022857">
    <property type="term" value="F:transmembrane transporter activity"/>
    <property type="evidence" value="ECO:0007669"/>
    <property type="project" value="InterPro"/>
</dbReference>
<evidence type="ECO:0000256" key="3">
    <source>
        <dbReference type="ARBA" id="ARBA00022475"/>
    </source>
</evidence>
<comment type="similarity">
    <text evidence="2 7">Belongs to the ExbD/TolR family.</text>
</comment>
<evidence type="ECO:0000313" key="9">
    <source>
        <dbReference type="Proteomes" id="UP000447355"/>
    </source>
</evidence>
<dbReference type="PROSITE" id="PS51257">
    <property type="entry name" value="PROKAR_LIPOPROTEIN"/>
    <property type="match status" value="1"/>
</dbReference>